<sequence length="1422" mass="158943">MHKSFTSILTFLRTSLFHWLCSLLLFSPSAFAAGPGFQNIVGLDEINNTAIYSSVKDRHGFMWFGASSGLFRYDGQRIINFPNDPDAPNSLGSSTILAITEDESGIWCIGVEGSIHHLLGNGSFEHFPIILNGAKRTRHTPNRIVADQRGHLWLGGGSELLRFDIKTSQFTKFTSEPSDADTAHVRALAIDHVNQRLIYIQNTGLMSIAFSPNAQANRLFDLSKIDRVVGVSIRDGIWLTTNNRLYKLSNKLDQLEKIALTAGEKLNKISLSQWDNQGRLWMVYNNRELASYDTNTGKTELFPSSPYDIGNRATVTLLSLYIDGDDQLWAGTGSIGVMRANLRNTGLSRRVASSEENMLWPGDDYCHLSPAQQGGVLMSACSGGLRHLSADAKTMSDLTPRLLHALEVSKASANTPFNTPFNTNLNIRSHTYDENSDLWLASLSGLIHWDQQSKAKLYAINPYQPNAIHSALFTVHKDRQGTLWLGSVGGLLRYRKETDDFENYNLPQTGRDQIDARRILQISDAGPHQLWIVSHGQGLWHLDTQTGKSHQFRFDINNRQSLSSDEVFGTLSSRNGELWVLTSSGLNRMTNPGDLKNTQFERFTVRNGFPYQQLRDIIEDNYGDLWLGSDQGIIHFNPSTLRSQIYSHSYGLPSGGYNTGAAMRTEDGSLYFGGFKGLALISPLTLRSTLDKGLAVTLTGYGTDDQWQQQMSHPAPSSLTIPYSVNRLRVEFALLDYEAPEFNHYRYRLLGYGDQWQETGTQAQASYTRLPYGNYVLEVEGSGSDGSFSKKKLRLAIVVTPPFWRTPLAYFLYAIAFALLTFLVVRRRMRLAKEREEYNTRIFESEQRMRLALRGSDNALWDWNISKATVFRAGLGFLGYSDGEIKNNQEAFAALVHPDDLAEMSKSMALILSGQSKYYRAEYRLRSKSGKWLWILDRGQVVEQRDNGEALRVTGTLRNINERKLGEEELRRMAQMDDLTGLPNRTHFSSLLQNAIEKVPLEFDKVGLFFIDLDRFKNINDSLGHQFGDRVLNQTAHRLVDHLPDHALVSRLGGDEFTVILPLVKDQQRPLEEYAEALLSAFIRPLYIDLAEVVVTLSIGISSYPKDTENIGELIQYADSAMYVSKSEGRNTYTVFHADMAKTIARRLALETSLRTAIHNQEFSLVFQAKIATASGACKGAEVLLRWTSPQHGVVCPSEFIPILEDTGLIEEVGNWVFEQACQQLAAMRAAGVPKLLISINVSVIQLVRGTLFDTVKRVLAATGVSPDEIELEVTESAVMDNAEKMILRLQEIKHLGVRLSIDDFGTGYSSFAYLTRLPIDTLKIDKAFIDGLGSQADAYAICKAIITMAHGLQLEVVAEGVETELQLSALCALGCDTIQGYLFSKPIPVDAFLHFISSNAGESQFQAYKNLPPSKFLKLVV</sequence>
<evidence type="ECO:0000259" key="5">
    <source>
        <dbReference type="PROSITE" id="PS50883"/>
    </source>
</evidence>
<dbReference type="Pfam" id="PF08447">
    <property type="entry name" value="PAS_3"/>
    <property type="match status" value="1"/>
</dbReference>
<evidence type="ECO:0000256" key="2">
    <source>
        <dbReference type="SAM" id="SignalP"/>
    </source>
</evidence>
<dbReference type="Gene3D" id="3.20.20.450">
    <property type="entry name" value="EAL domain"/>
    <property type="match status" value="1"/>
</dbReference>
<dbReference type="OrthoDB" id="9813903at2"/>
<dbReference type="SMART" id="SM00052">
    <property type="entry name" value="EAL"/>
    <property type="match status" value="1"/>
</dbReference>
<evidence type="ECO:0000256" key="1">
    <source>
        <dbReference type="SAM" id="Phobius"/>
    </source>
</evidence>
<dbReference type="InterPro" id="IPR001633">
    <property type="entry name" value="EAL_dom"/>
</dbReference>
<dbReference type="Proteomes" id="UP000275663">
    <property type="component" value="Chromosome"/>
</dbReference>
<organism evidence="7 8">
    <name type="scientific">Undibacterium parvum</name>
    <dbReference type="NCBI Taxonomy" id="401471"/>
    <lineage>
        <taxon>Bacteria</taxon>
        <taxon>Pseudomonadati</taxon>
        <taxon>Pseudomonadota</taxon>
        <taxon>Betaproteobacteria</taxon>
        <taxon>Burkholderiales</taxon>
        <taxon>Oxalobacteraceae</taxon>
        <taxon>Undibacterium</taxon>
    </lineage>
</organism>
<dbReference type="PROSITE" id="PS50112">
    <property type="entry name" value="PAS"/>
    <property type="match status" value="1"/>
</dbReference>
<evidence type="ECO:0000259" key="6">
    <source>
        <dbReference type="PROSITE" id="PS50887"/>
    </source>
</evidence>
<dbReference type="Gene3D" id="2.130.10.10">
    <property type="entry name" value="YVTN repeat-like/Quinoprotein amine dehydrogenase"/>
    <property type="match status" value="2"/>
</dbReference>
<keyword evidence="8" id="KW-1185">Reference proteome</keyword>
<dbReference type="SUPFAM" id="SSF55785">
    <property type="entry name" value="PYP-like sensor domain (PAS domain)"/>
    <property type="match status" value="1"/>
</dbReference>
<dbReference type="PROSITE" id="PS50887">
    <property type="entry name" value="GGDEF"/>
    <property type="match status" value="1"/>
</dbReference>
<dbReference type="InterPro" id="IPR000700">
    <property type="entry name" value="PAS-assoc_C"/>
</dbReference>
<evidence type="ECO:0000313" key="8">
    <source>
        <dbReference type="Proteomes" id="UP000275663"/>
    </source>
</evidence>
<dbReference type="PANTHER" id="PTHR44757">
    <property type="entry name" value="DIGUANYLATE CYCLASE DGCP"/>
    <property type="match status" value="1"/>
</dbReference>
<feature type="domain" description="EAL" evidence="5">
    <location>
        <begin position="1147"/>
        <end position="1401"/>
    </location>
</feature>
<protein>
    <submittedName>
        <fullName evidence="7">EAL domain-containing protein</fullName>
    </submittedName>
</protein>
<dbReference type="Gene3D" id="3.30.450.20">
    <property type="entry name" value="PAS domain"/>
    <property type="match status" value="1"/>
</dbReference>
<dbReference type="SMART" id="SM00086">
    <property type="entry name" value="PAC"/>
    <property type="match status" value="1"/>
</dbReference>
<dbReference type="SUPFAM" id="SSF63829">
    <property type="entry name" value="Calcium-dependent phosphotriesterase"/>
    <property type="match status" value="2"/>
</dbReference>
<dbReference type="PROSITE" id="PS50113">
    <property type="entry name" value="PAC"/>
    <property type="match status" value="1"/>
</dbReference>
<keyword evidence="2" id="KW-0732">Signal</keyword>
<evidence type="ECO:0000259" key="3">
    <source>
        <dbReference type="PROSITE" id="PS50112"/>
    </source>
</evidence>
<dbReference type="Gene3D" id="3.30.70.270">
    <property type="match status" value="1"/>
</dbReference>
<evidence type="ECO:0000313" key="7">
    <source>
        <dbReference type="EMBL" id="AZP14274.1"/>
    </source>
</evidence>
<keyword evidence="1" id="KW-1133">Transmembrane helix</keyword>
<dbReference type="InterPro" id="IPR013655">
    <property type="entry name" value="PAS_fold_3"/>
</dbReference>
<dbReference type="InterPro" id="IPR013783">
    <property type="entry name" value="Ig-like_fold"/>
</dbReference>
<dbReference type="InterPro" id="IPR029787">
    <property type="entry name" value="Nucleotide_cyclase"/>
</dbReference>
<gene>
    <name evidence="7" type="ORF">EJN92_21090</name>
</gene>
<dbReference type="Pfam" id="PF07495">
    <property type="entry name" value="Y_Y_Y"/>
    <property type="match status" value="1"/>
</dbReference>
<dbReference type="InterPro" id="IPR015943">
    <property type="entry name" value="WD40/YVTN_repeat-like_dom_sf"/>
</dbReference>
<dbReference type="InterPro" id="IPR043128">
    <property type="entry name" value="Rev_trsase/Diguanyl_cyclase"/>
</dbReference>
<feature type="chain" id="PRO_5018964597" evidence="2">
    <location>
        <begin position="33"/>
        <end position="1422"/>
    </location>
</feature>
<dbReference type="Pfam" id="PF00563">
    <property type="entry name" value="EAL"/>
    <property type="match status" value="1"/>
</dbReference>
<dbReference type="CDD" id="cd00130">
    <property type="entry name" value="PAS"/>
    <property type="match status" value="1"/>
</dbReference>
<reference evidence="7 8" key="1">
    <citation type="journal article" date="2011" name="Int. J. Syst. Evol. Microbiol.">
        <title>Description of Undibacterium oligocarboniphilum sp. nov., isolated from purified water, and Undibacterium pigrum strain CCUG 49012 as the type strain of Undibacterium parvum sp. nov., and emended descriptions of the genus Undibacterium and the species Undibacterium pigrum.</title>
        <authorList>
            <person name="Eder W."/>
            <person name="Wanner G."/>
            <person name="Ludwig W."/>
            <person name="Busse H.J."/>
            <person name="Ziemke-Kageler F."/>
            <person name="Lang E."/>
        </authorList>
    </citation>
    <scope>NUCLEOTIDE SEQUENCE [LARGE SCALE GENOMIC DNA]</scope>
    <source>
        <strain evidence="7 8">DSM 23061</strain>
    </source>
</reference>
<proteinExistence type="predicted"/>
<feature type="domain" description="GGDEF" evidence="6">
    <location>
        <begin position="1004"/>
        <end position="1138"/>
    </location>
</feature>
<dbReference type="InterPro" id="IPR052155">
    <property type="entry name" value="Biofilm_reg_signaling"/>
</dbReference>
<dbReference type="NCBIfam" id="TIGR00254">
    <property type="entry name" value="GGDEF"/>
    <property type="match status" value="1"/>
</dbReference>
<keyword evidence="1" id="KW-0472">Membrane</keyword>
<dbReference type="EMBL" id="CP034464">
    <property type="protein sequence ID" value="AZP14274.1"/>
    <property type="molecule type" value="Genomic_DNA"/>
</dbReference>
<dbReference type="SMART" id="SM00267">
    <property type="entry name" value="GGDEF"/>
    <property type="match status" value="1"/>
</dbReference>
<dbReference type="PROSITE" id="PS50883">
    <property type="entry name" value="EAL"/>
    <property type="match status" value="1"/>
</dbReference>
<dbReference type="InterPro" id="IPR011123">
    <property type="entry name" value="Y_Y_Y"/>
</dbReference>
<evidence type="ECO:0000259" key="4">
    <source>
        <dbReference type="PROSITE" id="PS50113"/>
    </source>
</evidence>
<dbReference type="InterPro" id="IPR001610">
    <property type="entry name" value="PAC"/>
</dbReference>
<dbReference type="InterPro" id="IPR035919">
    <property type="entry name" value="EAL_sf"/>
</dbReference>
<dbReference type="SUPFAM" id="SSF141868">
    <property type="entry name" value="EAL domain-like"/>
    <property type="match status" value="1"/>
</dbReference>
<dbReference type="InterPro" id="IPR035965">
    <property type="entry name" value="PAS-like_dom_sf"/>
</dbReference>
<dbReference type="InterPro" id="IPR000014">
    <property type="entry name" value="PAS"/>
</dbReference>
<dbReference type="KEGG" id="upv:EJN92_21090"/>
<dbReference type="NCBIfam" id="TIGR00229">
    <property type="entry name" value="sensory_box"/>
    <property type="match status" value="1"/>
</dbReference>
<dbReference type="RefSeq" id="WP_126129635.1">
    <property type="nucleotide sequence ID" value="NZ_CP034464.1"/>
</dbReference>
<dbReference type="SUPFAM" id="SSF55073">
    <property type="entry name" value="Nucleotide cyclase"/>
    <property type="match status" value="1"/>
</dbReference>
<accession>A0A3S9HQA7</accession>
<dbReference type="Pfam" id="PF00990">
    <property type="entry name" value="GGDEF"/>
    <property type="match status" value="1"/>
</dbReference>
<feature type="transmembrane region" description="Helical" evidence="1">
    <location>
        <begin position="808"/>
        <end position="825"/>
    </location>
</feature>
<dbReference type="CDD" id="cd01949">
    <property type="entry name" value="GGDEF"/>
    <property type="match status" value="1"/>
</dbReference>
<dbReference type="PANTHER" id="PTHR44757:SF2">
    <property type="entry name" value="BIOFILM ARCHITECTURE MAINTENANCE PROTEIN MBAA"/>
    <property type="match status" value="1"/>
</dbReference>
<name>A0A3S9HQA7_9BURK</name>
<dbReference type="CDD" id="cd01948">
    <property type="entry name" value="EAL"/>
    <property type="match status" value="1"/>
</dbReference>
<feature type="signal peptide" evidence="2">
    <location>
        <begin position="1"/>
        <end position="32"/>
    </location>
</feature>
<keyword evidence="1" id="KW-0812">Transmembrane</keyword>
<dbReference type="Gene3D" id="2.60.40.10">
    <property type="entry name" value="Immunoglobulins"/>
    <property type="match status" value="1"/>
</dbReference>
<dbReference type="InterPro" id="IPR000160">
    <property type="entry name" value="GGDEF_dom"/>
</dbReference>
<feature type="domain" description="PAC" evidence="4">
    <location>
        <begin position="919"/>
        <end position="972"/>
    </location>
</feature>
<feature type="domain" description="PAS" evidence="3">
    <location>
        <begin position="877"/>
        <end position="915"/>
    </location>
</feature>